<evidence type="ECO:0000256" key="1">
    <source>
        <dbReference type="SAM" id="Phobius"/>
    </source>
</evidence>
<dbReference type="RefSeq" id="WP_415863817.1">
    <property type="nucleotide sequence ID" value="NZ_CP134536.1"/>
</dbReference>
<keyword evidence="1" id="KW-1133">Transmembrane helix</keyword>
<keyword evidence="1" id="KW-0812">Transmembrane</keyword>
<organism evidence="2 3">
    <name type="scientific">Thalassobellus suaedae</name>
    <dbReference type="NCBI Taxonomy" id="3074124"/>
    <lineage>
        <taxon>Bacteria</taxon>
        <taxon>Pseudomonadati</taxon>
        <taxon>Bacteroidota</taxon>
        <taxon>Flavobacteriia</taxon>
        <taxon>Flavobacteriales</taxon>
        <taxon>Flavobacteriaceae</taxon>
        <taxon>Thalassobellus</taxon>
    </lineage>
</organism>
<protein>
    <submittedName>
        <fullName evidence="2">SxtJ family membrane protein</fullName>
    </submittedName>
</protein>
<evidence type="ECO:0000313" key="2">
    <source>
        <dbReference type="EMBL" id="WNH13832.1"/>
    </source>
</evidence>
<feature type="transmembrane region" description="Helical" evidence="1">
    <location>
        <begin position="54"/>
        <end position="78"/>
    </location>
</feature>
<gene>
    <name evidence="2" type="ORF">RHP49_06130</name>
</gene>
<dbReference type="EMBL" id="CP134536">
    <property type="protein sequence ID" value="WNH13832.1"/>
    <property type="molecule type" value="Genomic_DNA"/>
</dbReference>
<feature type="transmembrane region" description="Helical" evidence="1">
    <location>
        <begin position="12"/>
        <end position="42"/>
    </location>
</feature>
<dbReference type="Proteomes" id="UP001303407">
    <property type="component" value="Chromosome"/>
</dbReference>
<proteinExistence type="predicted"/>
<name>A0ABY9Y6G5_9FLAO</name>
<dbReference type="Pfam" id="PF19588">
    <property type="entry name" value="SxtJ"/>
    <property type="match status" value="1"/>
</dbReference>
<dbReference type="InterPro" id="IPR045781">
    <property type="entry name" value="SxtJ"/>
</dbReference>
<keyword evidence="3" id="KW-1185">Reference proteome</keyword>
<sequence length="119" mass="14310">MNWEKSLETIIVLALASLIASFWFDISWFIYLSISFLIIALISRRLTTLIAKGWFSFSFYFGVVMNYIIMFIIFYVFLSPLSFFQRLFGRNQILKKEENNSHFIKRNHLYTDKDIKNPW</sequence>
<keyword evidence="1" id="KW-0472">Membrane</keyword>
<accession>A0ABY9Y6G5</accession>
<reference evidence="2 3" key="1">
    <citation type="submission" date="2023-09" db="EMBL/GenBank/DDBJ databases">
        <title>Thalassobella suaedae gen. nov., sp. nov., a marine bacterium of the family Flavobacteriaceae isolated from a halophyte Suaeda japonica.</title>
        <authorList>
            <person name="Lee S.Y."/>
            <person name="Hwang C.Y."/>
        </authorList>
    </citation>
    <scope>NUCLEOTIDE SEQUENCE [LARGE SCALE GENOMIC DNA]</scope>
    <source>
        <strain evidence="2 3">HL-DH10</strain>
    </source>
</reference>
<evidence type="ECO:0000313" key="3">
    <source>
        <dbReference type="Proteomes" id="UP001303407"/>
    </source>
</evidence>